<dbReference type="RefSeq" id="WP_377718007.1">
    <property type="nucleotide sequence ID" value="NZ_JBHSAM010000017.1"/>
</dbReference>
<feature type="domain" description="Alpha/beta hydrolase fold-5" evidence="2">
    <location>
        <begin position="85"/>
        <end position="247"/>
    </location>
</feature>
<evidence type="ECO:0000256" key="1">
    <source>
        <dbReference type="SAM" id="Phobius"/>
    </source>
</evidence>
<sequence length="264" mass="28424">MSDPTNVLSRTNDKPARRRWRKALYWTAAIVVVLIVGVLIALNQLTYVPKEEALAALRSGGGVTVAEQSDWTRFEPDSGEARQPAVIFYPGGMVEPESYAPLARAIAERGHRVYVVSMPFNLAMFGANRADGIIAERPEDRYVIGGHSLGGVFAARYAAKHPDTIAGAYFLASYVDEGGSLSDSAIPALQITGTKDGVMNTAKWEEAKANLPAETTYVAIEGANHSQFGLYGKQKGDHDPDITPAKQIDAVANALTAWMNKSGD</sequence>
<name>A0ABV8JYM4_9BACL</name>
<dbReference type="Gene3D" id="3.40.50.1820">
    <property type="entry name" value="alpha/beta hydrolase"/>
    <property type="match status" value="1"/>
</dbReference>
<organism evidence="3 4">
    <name type="scientific">Paenibacillus xanthanilyticus</name>
    <dbReference type="NCBI Taxonomy" id="1783531"/>
    <lineage>
        <taxon>Bacteria</taxon>
        <taxon>Bacillati</taxon>
        <taxon>Bacillota</taxon>
        <taxon>Bacilli</taxon>
        <taxon>Bacillales</taxon>
        <taxon>Paenibacillaceae</taxon>
        <taxon>Paenibacillus</taxon>
    </lineage>
</organism>
<comment type="caution">
    <text evidence="3">The sequence shown here is derived from an EMBL/GenBank/DDBJ whole genome shotgun (WGS) entry which is preliminary data.</text>
</comment>
<dbReference type="EMBL" id="JBHSAM010000017">
    <property type="protein sequence ID" value="MFC4099312.1"/>
    <property type="molecule type" value="Genomic_DNA"/>
</dbReference>
<dbReference type="InterPro" id="IPR029059">
    <property type="entry name" value="AB_hydrolase_5"/>
</dbReference>
<dbReference type="Proteomes" id="UP001595715">
    <property type="component" value="Unassembled WGS sequence"/>
</dbReference>
<reference evidence="4" key="1">
    <citation type="journal article" date="2019" name="Int. J. Syst. Evol. Microbiol.">
        <title>The Global Catalogue of Microorganisms (GCM) 10K type strain sequencing project: providing services to taxonomists for standard genome sequencing and annotation.</title>
        <authorList>
            <consortium name="The Broad Institute Genomics Platform"/>
            <consortium name="The Broad Institute Genome Sequencing Center for Infectious Disease"/>
            <person name="Wu L."/>
            <person name="Ma J."/>
        </authorList>
    </citation>
    <scope>NUCLEOTIDE SEQUENCE [LARGE SCALE GENOMIC DNA]</scope>
    <source>
        <strain evidence="4">IBRC-M 10987</strain>
    </source>
</reference>
<proteinExistence type="predicted"/>
<keyword evidence="3" id="KW-0378">Hydrolase</keyword>
<keyword evidence="4" id="KW-1185">Reference proteome</keyword>
<evidence type="ECO:0000313" key="3">
    <source>
        <dbReference type="EMBL" id="MFC4099312.1"/>
    </source>
</evidence>
<accession>A0ABV8JYM4</accession>
<evidence type="ECO:0000313" key="4">
    <source>
        <dbReference type="Proteomes" id="UP001595715"/>
    </source>
</evidence>
<evidence type="ECO:0000259" key="2">
    <source>
        <dbReference type="Pfam" id="PF12695"/>
    </source>
</evidence>
<dbReference type="Pfam" id="PF12695">
    <property type="entry name" value="Abhydrolase_5"/>
    <property type="match status" value="1"/>
</dbReference>
<feature type="transmembrane region" description="Helical" evidence="1">
    <location>
        <begin position="23"/>
        <end position="42"/>
    </location>
</feature>
<protein>
    <submittedName>
        <fullName evidence="3">Alpha/beta hydrolase</fullName>
    </submittedName>
</protein>
<keyword evidence="1" id="KW-0812">Transmembrane</keyword>
<dbReference type="InterPro" id="IPR029058">
    <property type="entry name" value="AB_hydrolase_fold"/>
</dbReference>
<keyword evidence="1" id="KW-1133">Transmembrane helix</keyword>
<gene>
    <name evidence="3" type="ORF">ACFOZ8_06525</name>
</gene>
<keyword evidence="1" id="KW-0472">Membrane</keyword>
<dbReference type="GO" id="GO:0016787">
    <property type="term" value="F:hydrolase activity"/>
    <property type="evidence" value="ECO:0007669"/>
    <property type="project" value="UniProtKB-KW"/>
</dbReference>
<dbReference type="SUPFAM" id="SSF53474">
    <property type="entry name" value="alpha/beta-Hydrolases"/>
    <property type="match status" value="1"/>
</dbReference>